<dbReference type="Proteomes" id="UP001148018">
    <property type="component" value="Unassembled WGS sequence"/>
</dbReference>
<keyword evidence="2" id="KW-1185">Reference proteome</keyword>
<evidence type="ECO:0000313" key="1">
    <source>
        <dbReference type="EMBL" id="KAJ3593161.1"/>
    </source>
</evidence>
<dbReference type="AlphaFoldDB" id="A0A9Q0DT12"/>
<sequence>MHDVEWALLKSIGDISPFHLPLEWLLPGAPFLPWPWALGSASPQIAWRKCATGPAGAAELLREKGEELPPVTHVAATCLGPRPIGRRLVQPLKPLQEALFGTAQTLLGFI</sequence>
<accession>A0A9Q0DT12</accession>
<gene>
    <name evidence="1" type="ORF">NHX12_005497</name>
</gene>
<dbReference type="EMBL" id="JANIIK010000112">
    <property type="protein sequence ID" value="KAJ3593161.1"/>
    <property type="molecule type" value="Genomic_DNA"/>
</dbReference>
<comment type="caution">
    <text evidence="1">The sequence shown here is derived from an EMBL/GenBank/DDBJ whole genome shotgun (WGS) entry which is preliminary data.</text>
</comment>
<reference evidence="1" key="1">
    <citation type="submission" date="2022-07" db="EMBL/GenBank/DDBJ databases">
        <title>Chromosome-level genome of Muraenolepis orangiensis.</title>
        <authorList>
            <person name="Kim J."/>
        </authorList>
    </citation>
    <scope>NUCLEOTIDE SEQUENCE</scope>
    <source>
        <strain evidence="1">KU_S4_2022</strain>
        <tissue evidence="1">Muscle</tissue>
    </source>
</reference>
<proteinExistence type="predicted"/>
<evidence type="ECO:0000313" key="2">
    <source>
        <dbReference type="Proteomes" id="UP001148018"/>
    </source>
</evidence>
<name>A0A9Q0DT12_9TELE</name>
<protein>
    <submittedName>
        <fullName evidence="1">Uncharacterized protein</fullName>
    </submittedName>
</protein>
<organism evidence="1 2">
    <name type="scientific">Muraenolepis orangiensis</name>
    <name type="common">Patagonian moray cod</name>
    <dbReference type="NCBI Taxonomy" id="630683"/>
    <lineage>
        <taxon>Eukaryota</taxon>
        <taxon>Metazoa</taxon>
        <taxon>Chordata</taxon>
        <taxon>Craniata</taxon>
        <taxon>Vertebrata</taxon>
        <taxon>Euteleostomi</taxon>
        <taxon>Actinopterygii</taxon>
        <taxon>Neopterygii</taxon>
        <taxon>Teleostei</taxon>
        <taxon>Neoteleostei</taxon>
        <taxon>Acanthomorphata</taxon>
        <taxon>Zeiogadaria</taxon>
        <taxon>Gadariae</taxon>
        <taxon>Gadiformes</taxon>
        <taxon>Muraenolepidoidei</taxon>
        <taxon>Muraenolepididae</taxon>
        <taxon>Muraenolepis</taxon>
    </lineage>
</organism>